<dbReference type="InterPro" id="IPR050176">
    <property type="entry name" value="LTTR"/>
</dbReference>
<dbReference type="InterPro" id="IPR036388">
    <property type="entry name" value="WH-like_DNA-bd_sf"/>
</dbReference>
<feature type="domain" description="HTH lysR-type" evidence="5">
    <location>
        <begin position="2"/>
        <end position="58"/>
    </location>
</feature>
<dbReference type="EMBL" id="JAIBCX010000054">
    <property type="protein sequence ID" value="MCJ8355112.1"/>
    <property type="molecule type" value="Genomic_DNA"/>
</dbReference>
<comment type="similarity">
    <text evidence="1">Belongs to the LysR transcriptional regulatory family.</text>
</comment>
<organism evidence="6 7">
    <name type="scientific">Novacetimonas hansenii</name>
    <name type="common">Komagataeibacter hansenii</name>
    <dbReference type="NCBI Taxonomy" id="436"/>
    <lineage>
        <taxon>Bacteria</taxon>
        <taxon>Pseudomonadati</taxon>
        <taxon>Pseudomonadota</taxon>
        <taxon>Alphaproteobacteria</taxon>
        <taxon>Acetobacterales</taxon>
        <taxon>Acetobacteraceae</taxon>
        <taxon>Novacetimonas</taxon>
    </lineage>
</organism>
<keyword evidence="4" id="KW-0804">Transcription</keyword>
<evidence type="ECO:0000256" key="1">
    <source>
        <dbReference type="ARBA" id="ARBA00009437"/>
    </source>
</evidence>
<dbReference type="SUPFAM" id="SSF46785">
    <property type="entry name" value="Winged helix' DNA-binding domain"/>
    <property type="match status" value="1"/>
</dbReference>
<dbReference type="InterPro" id="IPR005119">
    <property type="entry name" value="LysR_subst-bd"/>
</dbReference>
<reference evidence="6" key="2">
    <citation type="submission" date="2022-03" db="EMBL/GenBank/DDBJ databases">
        <authorList>
            <person name="Ryngajllo M."/>
            <person name="Jacek P."/>
            <person name="Kubiak K."/>
        </authorList>
    </citation>
    <scope>NUCLEOTIDE SEQUENCE</scope>
    <source>
        <strain evidence="6">SI1</strain>
    </source>
</reference>
<evidence type="ECO:0000313" key="7">
    <source>
        <dbReference type="Proteomes" id="UP001202887"/>
    </source>
</evidence>
<dbReference type="Pfam" id="PF03466">
    <property type="entry name" value="LysR_substrate"/>
    <property type="match status" value="1"/>
</dbReference>
<dbReference type="Pfam" id="PF00126">
    <property type="entry name" value="HTH_1"/>
    <property type="match status" value="1"/>
</dbReference>
<proteinExistence type="inferred from homology"/>
<dbReference type="PANTHER" id="PTHR30579">
    <property type="entry name" value="TRANSCRIPTIONAL REGULATOR"/>
    <property type="match status" value="1"/>
</dbReference>
<dbReference type="NCBIfam" id="TIGR03298">
    <property type="entry name" value="argP"/>
    <property type="match status" value="1"/>
</dbReference>
<accession>A0AAW5ETE7</accession>
<dbReference type="InterPro" id="IPR036390">
    <property type="entry name" value="WH_DNA-bd_sf"/>
</dbReference>
<gene>
    <name evidence="6" type="ORF">K1W68_14120</name>
</gene>
<dbReference type="InterPro" id="IPR000847">
    <property type="entry name" value="LysR_HTH_N"/>
</dbReference>
<reference evidence="6" key="1">
    <citation type="journal article" date="2021" name="Polymers (Basel)">
        <title>Highly Stretchable Bacterial Cellulose Produced by Komagataeibacter hansenii SI1.</title>
        <authorList>
            <person name="Cielecka I."/>
            <person name="Ryngajllo M."/>
            <person name="Maniukiewicz W."/>
            <person name="Bielecki S."/>
        </authorList>
    </citation>
    <scope>NUCLEOTIDE SEQUENCE</scope>
    <source>
        <strain evidence="6">SI1</strain>
    </source>
</reference>
<dbReference type="PROSITE" id="PS50931">
    <property type="entry name" value="HTH_LYSR"/>
    <property type="match status" value="1"/>
</dbReference>
<dbReference type="Gene3D" id="3.40.190.290">
    <property type="match status" value="1"/>
</dbReference>
<dbReference type="RefSeq" id="WP_247067682.1">
    <property type="nucleotide sequence ID" value="NZ_CP094848.1"/>
</dbReference>
<dbReference type="GO" id="GO:0003700">
    <property type="term" value="F:DNA-binding transcription factor activity"/>
    <property type="evidence" value="ECO:0007669"/>
    <property type="project" value="InterPro"/>
</dbReference>
<dbReference type="Proteomes" id="UP001202887">
    <property type="component" value="Unassembled WGS sequence"/>
</dbReference>
<dbReference type="AlphaFoldDB" id="A0AAW5ETE7"/>
<evidence type="ECO:0000259" key="5">
    <source>
        <dbReference type="PROSITE" id="PS50931"/>
    </source>
</evidence>
<evidence type="ECO:0000313" key="6">
    <source>
        <dbReference type="EMBL" id="MCJ8355112.1"/>
    </source>
</evidence>
<dbReference type="GO" id="GO:0003677">
    <property type="term" value="F:DNA binding"/>
    <property type="evidence" value="ECO:0007669"/>
    <property type="project" value="UniProtKB-KW"/>
</dbReference>
<protein>
    <submittedName>
        <fullName evidence="6">LysR family transcriptional regulator ArgP</fullName>
    </submittedName>
</protein>
<sequence length="308" mass="33692">MLDYNALAAVSAVIREGSFDGAARKLNITASAVSQRVRGYEDRLGALLIIRGQPCRPTDLGQALVTHLDKVHLLEAEIPHLSHTSGLLSSPDVTLRIAVNADSLATWFPEAVSCFATEAGVCLDLLVEDETCTAERLRSGEVIAAITSQTDPVPGCSSIHLGAMPYVACASPDFIAKYFSAGATAIEFKSAPCICFDRNDGLEARWLRTLHNTDLPQRVHYIPSTHGFLDFTLNNIGWGLQPLSLVDRYLSQGSLIEIVPGHRLAIDLYWVIPRVKSKLLNDLTLHLKNECVRHSCLVQNTKRCLHSP</sequence>
<dbReference type="NCBIfam" id="NF002964">
    <property type="entry name" value="PRK03635.1"/>
    <property type="match status" value="1"/>
</dbReference>
<keyword evidence="2" id="KW-0805">Transcription regulation</keyword>
<evidence type="ECO:0000256" key="4">
    <source>
        <dbReference type="ARBA" id="ARBA00023163"/>
    </source>
</evidence>
<dbReference type="Gene3D" id="1.10.10.10">
    <property type="entry name" value="Winged helix-like DNA-binding domain superfamily/Winged helix DNA-binding domain"/>
    <property type="match status" value="1"/>
</dbReference>
<name>A0AAW5ETE7_NOVHA</name>
<dbReference type="InterPro" id="IPR017685">
    <property type="entry name" value="ArgP"/>
</dbReference>
<keyword evidence="3" id="KW-0238">DNA-binding</keyword>
<dbReference type="SUPFAM" id="SSF53850">
    <property type="entry name" value="Periplasmic binding protein-like II"/>
    <property type="match status" value="1"/>
</dbReference>
<comment type="caution">
    <text evidence="6">The sequence shown here is derived from an EMBL/GenBank/DDBJ whole genome shotgun (WGS) entry which is preliminary data.</text>
</comment>
<evidence type="ECO:0000256" key="2">
    <source>
        <dbReference type="ARBA" id="ARBA00023015"/>
    </source>
</evidence>
<dbReference type="PANTHER" id="PTHR30579:SF2">
    <property type="entry name" value="HTH-TYPE TRANSCRIPTIONAL REGULATOR ARGP"/>
    <property type="match status" value="1"/>
</dbReference>
<evidence type="ECO:0000256" key="3">
    <source>
        <dbReference type="ARBA" id="ARBA00023125"/>
    </source>
</evidence>